<evidence type="ECO:0000313" key="3">
    <source>
        <dbReference type="Proteomes" id="UP001198571"/>
    </source>
</evidence>
<accession>A0ABS8CIF0</accession>
<evidence type="ECO:0000313" key="2">
    <source>
        <dbReference type="EMBL" id="MCB5409156.1"/>
    </source>
</evidence>
<feature type="region of interest" description="Disordered" evidence="1">
    <location>
        <begin position="37"/>
        <end position="84"/>
    </location>
</feature>
<protein>
    <submittedName>
        <fullName evidence="2">HK97 gp10 family phage protein</fullName>
    </submittedName>
</protein>
<dbReference type="Proteomes" id="UP001198571">
    <property type="component" value="Unassembled WGS sequence"/>
</dbReference>
<reference evidence="2 3" key="1">
    <citation type="submission" date="2020-07" db="EMBL/GenBank/DDBJ databases">
        <title>Pseudogemmobacter sp. nov., isolated from poultry manure in Taiwan.</title>
        <authorList>
            <person name="Lin S.-Y."/>
            <person name="Tang Y.-S."/>
            <person name="Young C.-C."/>
        </authorList>
    </citation>
    <scope>NUCLEOTIDE SEQUENCE [LARGE SCALE GENOMIC DNA]</scope>
    <source>
        <strain evidence="2 3">CC-YST710</strain>
    </source>
</reference>
<feature type="compositionally biased region" description="Basic and acidic residues" evidence="1">
    <location>
        <begin position="100"/>
        <end position="111"/>
    </location>
</feature>
<dbReference type="Pfam" id="PF04883">
    <property type="entry name" value="HK97-gp10_like"/>
    <property type="match status" value="1"/>
</dbReference>
<feature type="region of interest" description="Disordered" evidence="1">
    <location>
        <begin position="100"/>
        <end position="119"/>
    </location>
</feature>
<evidence type="ECO:0000256" key="1">
    <source>
        <dbReference type="SAM" id="MobiDB-lite"/>
    </source>
</evidence>
<proteinExistence type="predicted"/>
<dbReference type="InterPro" id="IPR010064">
    <property type="entry name" value="HK97-gp10_tail"/>
</dbReference>
<name>A0ABS8CIF0_9RHOB</name>
<organism evidence="2 3">
    <name type="scientific">Pseudogemmobacter faecipullorum</name>
    <dbReference type="NCBI Taxonomy" id="2755041"/>
    <lineage>
        <taxon>Bacteria</taxon>
        <taxon>Pseudomonadati</taxon>
        <taxon>Pseudomonadota</taxon>
        <taxon>Alphaproteobacteria</taxon>
        <taxon>Rhodobacterales</taxon>
        <taxon>Paracoccaceae</taxon>
        <taxon>Pseudogemmobacter</taxon>
    </lineage>
</organism>
<dbReference type="NCBIfam" id="TIGR01725">
    <property type="entry name" value="phge_HK97_gp10"/>
    <property type="match status" value="1"/>
</dbReference>
<gene>
    <name evidence="2" type="ORF">H0485_03925</name>
</gene>
<dbReference type="RefSeq" id="WP_226934063.1">
    <property type="nucleotide sequence ID" value="NZ_JACDXX010000003.1"/>
</dbReference>
<comment type="caution">
    <text evidence="2">The sequence shown here is derived from an EMBL/GenBank/DDBJ whole genome shotgun (WGS) entry which is preliminary data.</text>
</comment>
<dbReference type="EMBL" id="JACDXX010000003">
    <property type="protein sequence ID" value="MCB5409156.1"/>
    <property type="molecule type" value="Genomic_DNA"/>
</dbReference>
<keyword evidence="3" id="KW-1185">Reference proteome</keyword>
<sequence length="152" mass="16141">MARYVQGSDALSRKLAALPAAVAAALNPALKRSAEEVAADARALAEASRRTGSLADSIDATGPGETTPSYAANGGRRTAEDGQAFVTAGSPEARHGHLVEFGTEERHHKDGTSTGKMPAEPFLLPAWRLNMNRVKNRLRRVIRAEAKKAAQQ</sequence>